<evidence type="ECO:0000313" key="3">
    <source>
        <dbReference type="Proteomes" id="UP001064632"/>
    </source>
</evidence>
<evidence type="ECO:0000313" key="2">
    <source>
        <dbReference type="EMBL" id="UXI70362.1"/>
    </source>
</evidence>
<name>A0ABY6BRH2_9GAMM</name>
<feature type="chain" id="PRO_5045583196" evidence="1">
    <location>
        <begin position="24"/>
        <end position="291"/>
    </location>
</feature>
<dbReference type="EMBL" id="CP104694">
    <property type="protein sequence ID" value="UXI70362.1"/>
    <property type="molecule type" value="Genomic_DNA"/>
</dbReference>
<organism evidence="2 3">
    <name type="scientific">Tahibacter amnicola</name>
    <dbReference type="NCBI Taxonomy" id="2976241"/>
    <lineage>
        <taxon>Bacteria</taxon>
        <taxon>Pseudomonadati</taxon>
        <taxon>Pseudomonadota</taxon>
        <taxon>Gammaproteobacteria</taxon>
        <taxon>Lysobacterales</taxon>
        <taxon>Rhodanobacteraceae</taxon>
        <taxon>Tahibacter</taxon>
    </lineage>
</organism>
<sequence>MNRRVIPGAIAFALSMVGFTGHAASPVPAPTPGWVVAGGSTGTPVVPAADALAWRYIGDGGEATIDVWIASKPLTQEQRKTLKPARSGQPYEESAQPEAMGLAGLLVRFNDDGDGNGQMLDYCAPKDGGVSCSGGSGLGNVVVRQLDATHVVGEFYSRSADGKTMYVARFDAPLTNDADTPVPGDVQWSADGGEPGKVYLAHNEASAKGDVAVLKAQAMPGRVADFDRPGTVKMLQKMALKQPRVLAGHQRGDDARIYVQDTVMNGEFPPGVQSVSLRRVDGTWRIVQISM</sequence>
<keyword evidence="3" id="KW-1185">Reference proteome</keyword>
<keyword evidence="1" id="KW-0732">Signal</keyword>
<accession>A0ABY6BRH2</accession>
<gene>
    <name evidence="2" type="ORF">N4264_12230</name>
</gene>
<proteinExistence type="predicted"/>
<protein>
    <submittedName>
        <fullName evidence="2">Uncharacterized protein</fullName>
    </submittedName>
</protein>
<feature type="signal peptide" evidence="1">
    <location>
        <begin position="1"/>
        <end position="23"/>
    </location>
</feature>
<reference evidence="2" key="1">
    <citation type="submission" date="2022-09" db="EMBL/GenBank/DDBJ databases">
        <title>Tahibacter sp. nov., isolated from a fresh water.</title>
        <authorList>
            <person name="Baek J.H."/>
            <person name="Lee J.K."/>
            <person name="Kim J.M."/>
            <person name="Jeon C.O."/>
        </authorList>
    </citation>
    <scope>NUCLEOTIDE SEQUENCE</scope>
    <source>
        <strain evidence="2">W38</strain>
    </source>
</reference>
<dbReference type="Proteomes" id="UP001064632">
    <property type="component" value="Chromosome"/>
</dbReference>
<evidence type="ECO:0000256" key="1">
    <source>
        <dbReference type="SAM" id="SignalP"/>
    </source>
</evidence>
<dbReference type="RefSeq" id="WP_261697312.1">
    <property type="nucleotide sequence ID" value="NZ_CP104694.1"/>
</dbReference>